<gene>
    <name evidence="2" type="ORF">K491DRAFT_713100</name>
</gene>
<evidence type="ECO:0000313" key="3">
    <source>
        <dbReference type="Proteomes" id="UP000799324"/>
    </source>
</evidence>
<proteinExistence type="predicted"/>
<sequence>MLLAGTAYAGCYSGGEDWGNKQVALNAADTACRNNFQGDFGGNSNRHVCINGNGKKLEFTIYRLGGTNRALFWDECYDGLQKEINGCDHGGDSSYTNWRYVADPNAGSC</sequence>
<evidence type="ECO:0000259" key="1">
    <source>
        <dbReference type="Pfam" id="PF22803"/>
    </source>
</evidence>
<dbReference type="Proteomes" id="UP000799324">
    <property type="component" value="Unassembled WGS sequence"/>
</dbReference>
<dbReference type="InterPro" id="IPR054443">
    <property type="entry name" value="Y3-like_dom"/>
</dbReference>
<reference evidence="2" key="1">
    <citation type="journal article" date="2020" name="Stud. Mycol.">
        <title>101 Dothideomycetes genomes: a test case for predicting lifestyles and emergence of pathogens.</title>
        <authorList>
            <person name="Haridas S."/>
            <person name="Albert R."/>
            <person name="Binder M."/>
            <person name="Bloem J."/>
            <person name="Labutti K."/>
            <person name="Salamov A."/>
            <person name="Andreopoulos B."/>
            <person name="Baker S."/>
            <person name="Barry K."/>
            <person name="Bills G."/>
            <person name="Bluhm B."/>
            <person name="Cannon C."/>
            <person name="Castanera R."/>
            <person name="Culley D."/>
            <person name="Daum C."/>
            <person name="Ezra D."/>
            <person name="Gonzalez J."/>
            <person name="Henrissat B."/>
            <person name="Kuo A."/>
            <person name="Liang C."/>
            <person name="Lipzen A."/>
            <person name="Lutzoni F."/>
            <person name="Magnuson J."/>
            <person name="Mondo S."/>
            <person name="Nolan M."/>
            <person name="Ohm R."/>
            <person name="Pangilinan J."/>
            <person name="Park H.-J."/>
            <person name="Ramirez L."/>
            <person name="Alfaro M."/>
            <person name="Sun H."/>
            <person name="Tritt A."/>
            <person name="Yoshinaga Y."/>
            <person name="Zwiers L.-H."/>
            <person name="Turgeon B."/>
            <person name="Goodwin S."/>
            <person name="Spatafora J."/>
            <person name="Crous P."/>
            <person name="Grigoriev I."/>
        </authorList>
    </citation>
    <scope>NUCLEOTIDE SEQUENCE</scope>
    <source>
        <strain evidence="2">CBS 122681</strain>
    </source>
</reference>
<dbReference type="Pfam" id="PF22803">
    <property type="entry name" value="GBD_Y3"/>
    <property type="match status" value="1"/>
</dbReference>
<organism evidence="2 3">
    <name type="scientific">Lophiostoma macrostomum CBS 122681</name>
    <dbReference type="NCBI Taxonomy" id="1314788"/>
    <lineage>
        <taxon>Eukaryota</taxon>
        <taxon>Fungi</taxon>
        <taxon>Dikarya</taxon>
        <taxon>Ascomycota</taxon>
        <taxon>Pezizomycotina</taxon>
        <taxon>Dothideomycetes</taxon>
        <taxon>Pleosporomycetidae</taxon>
        <taxon>Pleosporales</taxon>
        <taxon>Lophiostomataceae</taxon>
        <taxon>Lophiostoma</taxon>
    </lineage>
</organism>
<protein>
    <recommendedName>
        <fullName evidence="1">Glycan binding protein Y3-like domain-containing protein</fullName>
    </recommendedName>
</protein>
<dbReference type="EMBL" id="MU004311">
    <property type="protein sequence ID" value="KAF2658847.1"/>
    <property type="molecule type" value="Genomic_DNA"/>
</dbReference>
<evidence type="ECO:0000313" key="2">
    <source>
        <dbReference type="EMBL" id="KAF2658847.1"/>
    </source>
</evidence>
<feature type="domain" description="Glycan binding protein Y3-like" evidence="1">
    <location>
        <begin position="29"/>
        <end position="109"/>
    </location>
</feature>
<dbReference type="OrthoDB" id="3770800at2759"/>
<dbReference type="AlphaFoldDB" id="A0A6A6TI25"/>
<keyword evidence="3" id="KW-1185">Reference proteome</keyword>
<name>A0A6A6TI25_9PLEO</name>
<accession>A0A6A6TI25</accession>